<reference evidence="1 2" key="1">
    <citation type="submission" date="2015-03" db="EMBL/GenBank/DDBJ databases">
        <authorList>
            <consortium name="Pathogen Informatics"/>
        </authorList>
    </citation>
    <scope>NUCLEOTIDE SEQUENCE [LARGE SCALE GENOMIC DNA]</scope>
    <source>
        <strain evidence="1 2">3476</strain>
    </source>
</reference>
<protein>
    <submittedName>
        <fullName evidence="1">L-lactate dehydrogenase</fullName>
        <ecNumber evidence="1">1.1.2.3</ecNumber>
    </submittedName>
</protein>
<evidence type="ECO:0000313" key="1">
    <source>
        <dbReference type="EMBL" id="CNU31976.1"/>
    </source>
</evidence>
<accession>A0A655CW39</accession>
<gene>
    <name evidence="1" type="primary">lldD_1</name>
    <name evidence="1" type="ORF">ERS008202_02460</name>
</gene>
<organism evidence="1 2">
    <name type="scientific">Salmonella enterica subsp. enterica serovar Bovismorbificans</name>
    <dbReference type="NCBI Taxonomy" id="58097"/>
    <lineage>
        <taxon>Bacteria</taxon>
        <taxon>Pseudomonadati</taxon>
        <taxon>Pseudomonadota</taxon>
        <taxon>Gammaproteobacteria</taxon>
        <taxon>Enterobacterales</taxon>
        <taxon>Enterobacteriaceae</taxon>
        <taxon>Salmonella</taxon>
    </lineage>
</organism>
<sequence length="42" mass="4204">MKVAMTLTGAKSISEISGDSLVRELGKSLPAALAPMSKGDAA</sequence>
<dbReference type="EMBL" id="CQPC01000030">
    <property type="protein sequence ID" value="CNU31976.1"/>
    <property type="molecule type" value="Genomic_DNA"/>
</dbReference>
<dbReference type="GO" id="GO:0004460">
    <property type="term" value="F:L-lactate dehydrogenase (cytochrome) activity"/>
    <property type="evidence" value="ECO:0007669"/>
    <property type="project" value="UniProtKB-EC"/>
</dbReference>
<name>A0A655CW39_SALET</name>
<dbReference type="EC" id="1.1.2.3" evidence="1"/>
<evidence type="ECO:0000313" key="2">
    <source>
        <dbReference type="Proteomes" id="UP000039541"/>
    </source>
</evidence>
<keyword evidence="1" id="KW-0560">Oxidoreductase</keyword>
<proteinExistence type="predicted"/>
<dbReference type="AlphaFoldDB" id="A0A655CW39"/>
<dbReference type="Proteomes" id="UP000039541">
    <property type="component" value="Unassembled WGS sequence"/>
</dbReference>